<dbReference type="Gene3D" id="3.40.190.10">
    <property type="entry name" value="Periplasmic binding protein-like II"/>
    <property type="match status" value="1"/>
</dbReference>
<keyword evidence="6" id="KW-0614">Plasmid</keyword>
<dbReference type="InterPro" id="IPR030678">
    <property type="entry name" value="Peptide/Ni-bd"/>
</dbReference>
<dbReference type="InterPro" id="IPR039424">
    <property type="entry name" value="SBP_5"/>
</dbReference>
<comment type="subcellular location">
    <subcellularLocation>
        <location evidence="1">Periplasm</location>
    </subcellularLocation>
</comment>
<dbReference type="Pfam" id="PF00496">
    <property type="entry name" value="SBP_bac_5"/>
    <property type="match status" value="1"/>
</dbReference>
<evidence type="ECO:0000259" key="5">
    <source>
        <dbReference type="Pfam" id="PF00496"/>
    </source>
</evidence>
<keyword evidence="4" id="KW-0732">Signal</keyword>
<dbReference type="CDD" id="cd08512">
    <property type="entry name" value="PBP2_NikA_DppA_OppA_like_7"/>
    <property type="match status" value="1"/>
</dbReference>
<dbReference type="InterPro" id="IPR000914">
    <property type="entry name" value="SBP_5_dom"/>
</dbReference>
<dbReference type="Proteomes" id="UP001432360">
    <property type="component" value="Plasmid pSchITTGS70c"/>
</dbReference>
<accession>A0ABZ2BLC4</accession>
<keyword evidence="7" id="KW-1185">Reference proteome</keyword>
<dbReference type="Gene3D" id="3.10.105.10">
    <property type="entry name" value="Dipeptide-binding Protein, Domain 3"/>
    <property type="match status" value="1"/>
</dbReference>
<evidence type="ECO:0000313" key="6">
    <source>
        <dbReference type="EMBL" id="WVT06414.1"/>
    </source>
</evidence>
<dbReference type="SUPFAM" id="SSF53850">
    <property type="entry name" value="Periplasmic binding protein-like II"/>
    <property type="match status" value="1"/>
</dbReference>
<dbReference type="PIRSF" id="PIRSF002741">
    <property type="entry name" value="MppA"/>
    <property type="match status" value="1"/>
</dbReference>
<feature type="domain" description="Solute-binding protein family 5" evidence="5">
    <location>
        <begin position="109"/>
        <end position="467"/>
    </location>
</feature>
<geneLocation type="plasmid" evidence="6 7">
    <name>pSchITTGS70c</name>
</geneLocation>
<evidence type="ECO:0000256" key="2">
    <source>
        <dbReference type="ARBA" id="ARBA00005695"/>
    </source>
</evidence>
<keyword evidence="3" id="KW-0813">Transport</keyword>
<comment type="similarity">
    <text evidence="2">Belongs to the bacterial solute-binding protein 5 family.</text>
</comment>
<evidence type="ECO:0000256" key="1">
    <source>
        <dbReference type="ARBA" id="ARBA00004418"/>
    </source>
</evidence>
<protein>
    <submittedName>
        <fullName evidence="6">ABC transporter substrate-binding protein</fullName>
    </submittedName>
</protein>
<name>A0ABZ2BLC4_9HYPH</name>
<dbReference type="PANTHER" id="PTHR30290:SF10">
    <property type="entry name" value="PERIPLASMIC OLIGOPEPTIDE-BINDING PROTEIN-RELATED"/>
    <property type="match status" value="1"/>
</dbReference>
<evidence type="ECO:0000313" key="7">
    <source>
        <dbReference type="Proteomes" id="UP001432360"/>
    </source>
</evidence>
<dbReference type="RefSeq" id="WP_331375478.1">
    <property type="nucleotide sequence ID" value="NZ_CP133151.1"/>
</dbReference>
<organism evidence="6 7">
    <name type="scientific">Sinorhizobium chiapasense</name>
    <dbReference type="NCBI Taxonomy" id="501572"/>
    <lineage>
        <taxon>Bacteria</taxon>
        <taxon>Pseudomonadati</taxon>
        <taxon>Pseudomonadota</taxon>
        <taxon>Alphaproteobacteria</taxon>
        <taxon>Hyphomicrobiales</taxon>
        <taxon>Rhizobiaceae</taxon>
        <taxon>Sinorhizobium/Ensifer group</taxon>
        <taxon>Sinorhizobium</taxon>
    </lineage>
</organism>
<dbReference type="PANTHER" id="PTHR30290">
    <property type="entry name" value="PERIPLASMIC BINDING COMPONENT OF ABC TRANSPORTER"/>
    <property type="match status" value="1"/>
</dbReference>
<proteinExistence type="inferred from homology"/>
<sequence length="551" mass="60310">MVVNQETMGSLNKSKTGTGMRAISRRQTLKASGSAGAVIAAAQLPGRAHANIEQTLRLVWPYDANSLDPLGMGVQRSTWTVSLHVYDRLLRYDLVKDESGRSVYNPSKLVGEFVASWHVVDDGKAVDFHIREHAQFHDGSPVTAEDVRWSIARAMRASAAAAGLFSATGIKSERQLQAVNERPFRLSLPTASRYIIPYAAIFNKNLGLKHVTEGDPWASEWLKTNSAGGGAYKVSSFRPEQVVLTLNENWRNGFKSLIGRMLFQSVPEATMRVALVERDAADAAMEIPPADSDAVAAWGKAQALAVAMPNQMEFLGLNSGSAPFNNTAVHQAVAWALPYDDICQKIYQGRGKKLYGSNTPPIGGEFPQLTVFNTIIEKAKSLLGGASGFTASLIYSTGKAGYFDQVALAVKENLSKIGIQVNIGRLPGSQFDERIAKRTFDVLVENRTSWFSMPDYWMRTYYTGTGTNILGNFQSTVLQDMLNKLRGDASESEYAARTKEMIELVLDEVPLIPTKSQDPQHPYTQSLVAAVPAFTPRADPDDSMNKASIIH</sequence>
<gene>
    <name evidence="6" type="ORF">RB548_23970</name>
</gene>
<reference evidence="6" key="1">
    <citation type="submission" date="2023-08" db="EMBL/GenBank/DDBJ databases">
        <title>Complete genome sequence of Sinorhizobium chiapanecum ITTG S70 isolated from Acaciella angustissima nodules in Chiapas-Mexico.</title>
        <authorList>
            <person name="Rincon-Rosales R."/>
            <person name="Rogel M.A."/>
            <person name="Rincon-Medina C.I."/>
            <person name="Guerrero G."/>
            <person name="Manzano-Gomez L.A."/>
            <person name="Lopez-Lopez A."/>
            <person name="Rincon Molina F.A."/>
            <person name="Martinez-Romero E."/>
        </authorList>
    </citation>
    <scope>NUCLEOTIDE SEQUENCE</scope>
    <source>
        <strain evidence="6">ITTG S70</strain>
        <plasmid evidence="6">pSchITTGS70c</plasmid>
    </source>
</reference>
<evidence type="ECO:0000256" key="4">
    <source>
        <dbReference type="ARBA" id="ARBA00022729"/>
    </source>
</evidence>
<dbReference type="InterPro" id="IPR006311">
    <property type="entry name" value="TAT_signal"/>
</dbReference>
<dbReference type="EMBL" id="CP133151">
    <property type="protein sequence ID" value="WVT06414.1"/>
    <property type="molecule type" value="Genomic_DNA"/>
</dbReference>
<dbReference type="PROSITE" id="PS51318">
    <property type="entry name" value="TAT"/>
    <property type="match status" value="1"/>
</dbReference>
<evidence type="ECO:0000256" key="3">
    <source>
        <dbReference type="ARBA" id="ARBA00022448"/>
    </source>
</evidence>